<gene>
    <name evidence="1" type="ORF">Shyd_76810</name>
</gene>
<keyword evidence="2" id="KW-1185">Reference proteome</keyword>
<evidence type="ECO:0008006" key="3">
    <source>
        <dbReference type="Google" id="ProtNLM"/>
    </source>
</evidence>
<proteinExistence type="predicted"/>
<name>A0ABQ3PMQ9_9ACTN</name>
<organism evidence="1 2">
    <name type="scientific">Streptomyces hydrogenans</name>
    <dbReference type="NCBI Taxonomy" id="1873719"/>
    <lineage>
        <taxon>Bacteria</taxon>
        <taxon>Bacillati</taxon>
        <taxon>Actinomycetota</taxon>
        <taxon>Actinomycetes</taxon>
        <taxon>Kitasatosporales</taxon>
        <taxon>Streptomycetaceae</taxon>
        <taxon>Streptomyces</taxon>
    </lineage>
</organism>
<comment type="caution">
    <text evidence="1">The sequence shown here is derived from an EMBL/GenBank/DDBJ whole genome shotgun (WGS) entry which is preliminary data.</text>
</comment>
<evidence type="ECO:0000313" key="2">
    <source>
        <dbReference type="Proteomes" id="UP001052739"/>
    </source>
</evidence>
<dbReference type="Proteomes" id="UP001052739">
    <property type="component" value="Unassembled WGS sequence"/>
</dbReference>
<reference evidence="1" key="1">
    <citation type="submission" date="2024-05" db="EMBL/GenBank/DDBJ databases">
        <title>Whole genome shotgun sequence of Streptomyces hydrogenans NBRC 13475.</title>
        <authorList>
            <person name="Komaki H."/>
            <person name="Tamura T."/>
        </authorList>
    </citation>
    <scope>NUCLEOTIDE SEQUENCE</scope>
    <source>
        <strain evidence="1">NBRC 13475</strain>
    </source>
</reference>
<dbReference type="EMBL" id="BNDW01000102">
    <property type="protein sequence ID" value="GHI26310.1"/>
    <property type="molecule type" value="Genomic_DNA"/>
</dbReference>
<sequence>MAPGPAVGGGGYGAPMSVPEVIPIAYEPDYRTSTIGRWDGGQFLASVTAAFPEGLDAGDDWREHKRWYAVLHRFDEAGGHLESSIVSTGTTAEGERRAVEAARRLLDGRLEALPGRRYGSIAVAPFAVRCEGALFGLVVEAHAEDGGEPDWAELYPDGLGFSAPWDGLYDT</sequence>
<protein>
    <recommendedName>
        <fullName evidence="3">Formate hydrogenlyase regulatory protein HycA</fullName>
    </recommendedName>
</protein>
<evidence type="ECO:0000313" key="1">
    <source>
        <dbReference type="EMBL" id="GHI26310.1"/>
    </source>
</evidence>
<accession>A0ABQ3PMQ9</accession>